<feature type="region of interest" description="Disordered" evidence="1">
    <location>
        <begin position="1833"/>
        <end position="1856"/>
    </location>
</feature>
<feature type="region of interest" description="Disordered" evidence="1">
    <location>
        <begin position="1223"/>
        <end position="1319"/>
    </location>
</feature>
<feature type="compositionally biased region" description="Basic and acidic residues" evidence="1">
    <location>
        <begin position="1946"/>
        <end position="1959"/>
    </location>
</feature>
<feature type="compositionally biased region" description="Polar residues" evidence="1">
    <location>
        <begin position="1846"/>
        <end position="1856"/>
    </location>
</feature>
<feature type="compositionally biased region" description="Polar residues" evidence="1">
    <location>
        <begin position="2126"/>
        <end position="2141"/>
    </location>
</feature>
<feature type="compositionally biased region" description="Low complexity" evidence="1">
    <location>
        <begin position="987"/>
        <end position="997"/>
    </location>
</feature>
<dbReference type="OrthoDB" id="9972196at2759"/>
<feature type="compositionally biased region" description="Basic and acidic residues" evidence="1">
    <location>
        <begin position="1721"/>
        <end position="1734"/>
    </location>
</feature>
<protein>
    <submittedName>
        <fullName evidence="2">Uncharacterized protein</fullName>
    </submittedName>
</protein>
<feature type="region of interest" description="Disordered" evidence="1">
    <location>
        <begin position="2124"/>
        <end position="2165"/>
    </location>
</feature>
<feature type="region of interest" description="Disordered" evidence="1">
    <location>
        <begin position="1495"/>
        <end position="1668"/>
    </location>
</feature>
<feature type="region of interest" description="Disordered" evidence="1">
    <location>
        <begin position="931"/>
        <end position="1011"/>
    </location>
</feature>
<feature type="region of interest" description="Disordered" evidence="1">
    <location>
        <begin position="1682"/>
        <end position="1740"/>
    </location>
</feature>
<feature type="compositionally biased region" description="Low complexity" evidence="1">
    <location>
        <begin position="1648"/>
        <end position="1665"/>
    </location>
</feature>
<gene>
    <name evidence="2" type="ORF">BCV70DRAFT_203434</name>
</gene>
<evidence type="ECO:0000313" key="2">
    <source>
        <dbReference type="EMBL" id="PWZ02465.1"/>
    </source>
</evidence>
<feature type="compositionally biased region" description="Low complexity" evidence="1">
    <location>
        <begin position="1532"/>
        <end position="1544"/>
    </location>
</feature>
<reference evidence="2 3" key="1">
    <citation type="journal article" date="2018" name="Mol. Biol. Evol.">
        <title>Broad Genomic Sampling Reveals a Smut Pathogenic Ancestry of the Fungal Clade Ustilaginomycotina.</title>
        <authorList>
            <person name="Kijpornyongpan T."/>
            <person name="Mondo S.J."/>
            <person name="Barry K."/>
            <person name="Sandor L."/>
            <person name="Lee J."/>
            <person name="Lipzen A."/>
            <person name="Pangilinan J."/>
            <person name="LaButti K."/>
            <person name="Hainaut M."/>
            <person name="Henrissat B."/>
            <person name="Grigoriev I.V."/>
            <person name="Spatafora J.W."/>
            <person name="Aime M.C."/>
        </authorList>
    </citation>
    <scope>NUCLEOTIDE SEQUENCE [LARGE SCALE GENOMIC DNA]</scope>
    <source>
        <strain evidence="2 3">MCA 3645</strain>
    </source>
</reference>
<feature type="compositionally biased region" description="Polar residues" evidence="1">
    <location>
        <begin position="1514"/>
        <end position="1525"/>
    </location>
</feature>
<feature type="region of interest" description="Disordered" evidence="1">
    <location>
        <begin position="538"/>
        <end position="573"/>
    </location>
</feature>
<feature type="region of interest" description="Disordered" evidence="1">
    <location>
        <begin position="626"/>
        <end position="650"/>
    </location>
</feature>
<evidence type="ECO:0000313" key="3">
    <source>
        <dbReference type="Proteomes" id="UP000246740"/>
    </source>
</evidence>
<feature type="compositionally biased region" description="Low complexity" evidence="1">
    <location>
        <begin position="1036"/>
        <end position="1053"/>
    </location>
</feature>
<feature type="compositionally biased region" description="Polar residues" evidence="1">
    <location>
        <begin position="2286"/>
        <end position="2296"/>
    </location>
</feature>
<feature type="region of interest" description="Disordered" evidence="1">
    <location>
        <begin position="2213"/>
        <end position="2296"/>
    </location>
</feature>
<feature type="compositionally biased region" description="Low complexity" evidence="1">
    <location>
        <begin position="1619"/>
        <end position="1628"/>
    </location>
</feature>
<feature type="region of interest" description="Disordered" evidence="1">
    <location>
        <begin position="1759"/>
        <end position="1814"/>
    </location>
</feature>
<feature type="compositionally biased region" description="Low complexity" evidence="1">
    <location>
        <begin position="540"/>
        <end position="560"/>
    </location>
</feature>
<feature type="compositionally biased region" description="Polar residues" evidence="1">
    <location>
        <begin position="1960"/>
        <end position="1972"/>
    </location>
</feature>
<feature type="compositionally biased region" description="Polar residues" evidence="1">
    <location>
        <begin position="2225"/>
        <end position="2237"/>
    </location>
</feature>
<keyword evidence="3" id="KW-1185">Reference proteome</keyword>
<dbReference type="InParanoid" id="A0A317XW06"/>
<dbReference type="EMBL" id="KZ819188">
    <property type="protein sequence ID" value="PWZ02465.1"/>
    <property type="molecule type" value="Genomic_DNA"/>
</dbReference>
<dbReference type="Proteomes" id="UP000246740">
    <property type="component" value="Unassembled WGS sequence"/>
</dbReference>
<evidence type="ECO:0000256" key="1">
    <source>
        <dbReference type="SAM" id="MobiDB-lite"/>
    </source>
</evidence>
<feature type="region of interest" description="Disordered" evidence="1">
    <location>
        <begin position="1027"/>
        <end position="1153"/>
    </location>
</feature>
<organism evidence="2 3">
    <name type="scientific">Testicularia cyperi</name>
    <dbReference type="NCBI Taxonomy" id="1882483"/>
    <lineage>
        <taxon>Eukaryota</taxon>
        <taxon>Fungi</taxon>
        <taxon>Dikarya</taxon>
        <taxon>Basidiomycota</taxon>
        <taxon>Ustilaginomycotina</taxon>
        <taxon>Ustilaginomycetes</taxon>
        <taxon>Ustilaginales</taxon>
        <taxon>Anthracoideaceae</taxon>
        <taxon>Testicularia</taxon>
    </lineage>
</organism>
<feature type="compositionally biased region" description="Polar residues" evidence="1">
    <location>
        <begin position="1919"/>
        <end position="1935"/>
    </location>
</feature>
<feature type="compositionally biased region" description="Low complexity" evidence="1">
    <location>
        <begin position="2142"/>
        <end position="2162"/>
    </location>
</feature>
<feature type="region of interest" description="Disordered" evidence="1">
    <location>
        <begin position="2178"/>
        <end position="2201"/>
    </location>
</feature>
<proteinExistence type="predicted"/>
<feature type="compositionally biased region" description="Polar residues" evidence="1">
    <location>
        <begin position="939"/>
        <end position="963"/>
    </location>
</feature>
<accession>A0A317XW06</accession>
<feature type="compositionally biased region" description="Low complexity" evidence="1">
    <location>
        <begin position="1246"/>
        <end position="1268"/>
    </location>
</feature>
<name>A0A317XW06_9BASI</name>
<feature type="region of interest" description="Disordered" evidence="1">
    <location>
        <begin position="1918"/>
        <end position="1979"/>
    </location>
</feature>
<sequence length="2296" mass="243774">MGEKKGPLCLRAQLAVALPLLPVDRRRNVRSSKADNGTLRIPVVRKRRAGWSRRTTVGAVFVQSSAALENSTCFRTPPGPDRWSDGFSEPMEYGDPVCSGDRTYGASLDGLDFFMRSEATALRVSRGFGSHTQGGCLFLRSLSAEAFAISFRHSHPTSLSSLVPAISLHQSIGIPYALVSLFIVLVFSMASPSTSWDGVLRRPNDPTAVHPGYLVIMSLSPGMPLDNPIAWFSLSASFSLLSLDGPLPCHRSRSVPAGLSSRLRSASPSARTGALPGFAPWLVGLCKPVVGCKGLAGIRPPVPVFLPWSLRTAVGTVQLPLVAFIARYTRPAFLTLNQARSPGDSIKREQPEFDHGRSFNDSARCSIWMQFFQPSSAPARPIASFSSSSTVTYAASPTIPLQHRTCCTRDSVRTKAAKSIAIHRISLRLDLVTTISVNLQRQTHQPALRTPITAPVDKTIGSARPLCIGSEILPSAVAEADQVALVPGLLGHRTGQDLGRDRLASRETGKGLLPSLQIRVEKPPNLARLHFDQFAMPTTSSAHSSASSRSQSRLDSVSASQTRSPPGMHVQDSSLFATSYETTPNQSERSDDTIAKLGLDAEEGNADDLSSGTGARLLSGVRRDMQSSCAPPVSGHDSLGLGHGQGTSAHAFVPEQGVSPVISAFRSPYPPSPTYFVTVVPPLDFPFPADTARSDIERIRRGSLLPLYPTLGGQLWAISREYALPSVGGLMIYLADDGQGNQGPKVGDSSWQALWSRFFADDEMQQPFPPFKAHTFAPSRRCSGLPNDAYVDPSSSLSYTQGLPRSTTIGNAIDAGAPFAYPPADHFSARPSLGYVSSRPSPRLEPTASMRRDHAVPMEWSPSARSATWSGPASFSTGRRAAQVASPLPHVPIVTKLEWIVDEARAPWWPTWVEARRQTTKDRPIRVDRKSMHLEHQHAPSSSLQVSASPVNEPQEDAVSSRSARLDVGNVLDSASRDPEDSIATQSHVSRSSSAAAEHAERALPTDVATDSLKFTVPDTENAEEVELTSINDHQSSASVSSAAPSVSLQVASRRMSELHEASVPRPESFVAPRSQTPASDPVLEPSEATLDSHSSISSSTRPGRPGESSQSLISHRSGERSDSASECDSEDSYGNHSEQDASYAEIVDDEDQIETRAVELDTAADSQHRDVFDPNLDFVVSGEDEDMWNALRRPTSLAPRDVETSDFGVVSRHFKPEVERLGEDDTLLASPVAQEAAGEPVSKLPESSFAAPTSAASESPSAASASAHDVRTPPATEAAQLPVDEGRSVMGSIQIEEPALEQDANIELEKRDLDTGAAQTEQVETLQHLEGYRQEPYFSPQRSNVARIQSWIGKTPRAAPGSTGFEDDFNGELGGDHVNGAESHDTDFDPDLGLDMARESDIDEVVGLWASKVRQDPFGVPHIEAPPAQHTEPGLIQRKAHTLQSASAAAHAPEWGSSLHSDAATTAGAELASLLSPIHLDAAAFGGVRPSLGNLSHTPVPPQVLSPSSPNSGMLSTPRVSASHQHSEATALPPSSPASLAPPENRRPSFSRRSSGDISDTLEEMEKALELLSPGCSPNPGSRLSPNPDARKMSSRDSLAYARSISASVTPSPKWLARSRASSSKGRSQARKTFVAGGSPFVRENVSPRPASTSAVSSSKRSASLNLAGMRAPLSASRLVGLAREEAGPTNEMLAAQPAEAHDEDDTDSSAPSSVPTFSDDEHAKNDKEDGDGKGSALAYEMGVGPANACVTGSVAEAQAGTASNEAAPTALATGVLRGTEPSDSKTEQGAKPDAHHTDHDSVDDVAALAGDDHDNGIASIQRFLRGKVVSGSSDHVQLDDSQHSDANQLDLSSGEGTVIEHSLSQSGSFTSVAASTAAFPLPSVTDNVTLNSAPTMVSAQSEAVLGKDGSLSDERWSQMSYKASPAVGSNASSKALPLLPAEAESERGAHDSGRDSQFESGTTTTDTQLSPFPHGMSSISVTVDEALKSYMTSSPSDEAFFKTPSSPGQQPLEFHRSVENGKLSGTPSYGLPVPPPADHSQHAQALSPVVGPMHANLHENDADVGVDSSSTPALSYLFSTSPYRSEGFPDMGFPQSAHDYSSMDEAEIRAMNEDTRAAVRDALSNATSRHTTGLMSGTASSRDTTSPTSPMSTASSLSSELLRRHGSSSSLYALVSQDAPPQQQQQQQQHDGASVGVMSSKHRPARLNLDVDGLARSPPSGHHGSSTRRLPSNSPKARFRQLPPSPSLHPSYKASMSSPLSTSFPITSPHLGSPQGRSALPTLPSVTSIQSDLC</sequence>
<feature type="compositionally biased region" description="Polar residues" evidence="1">
    <location>
        <begin position="2256"/>
        <end position="2268"/>
    </location>
</feature>
<feature type="region of interest" description="Disordered" evidence="1">
    <location>
        <begin position="2021"/>
        <end position="2045"/>
    </location>
</feature>
<feature type="compositionally biased region" description="Basic and acidic residues" evidence="1">
    <location>
        <begin position="1782"/>
        <end position="1804"/>
    </location>
</feature>